<dbReference type="PaxDb" id="121845-A0A1S3DQR8"/>
<dbReference type="Gene3D" id="1.20.140.10">
    <property type="entry name" value="Butyryl-CoA Dehydrogenase, subunit A, domain 3"/>
    <property type="match status" value="2"/>
</dbReference>
<dbReference type="STRING" id="121845.A0A1S3DQR8"/>
<dbReference type="InterPro" id="IPR009075">
    <property type="entry name" value="AcylCo_DH/oxidase_C"/>
</dbReference>
<dbReference type="SUPFAM" id="SSF47203">
    <property type="entry name" value="Acyl-CoA dehydrogenase C-terminal domain-like"/>
    <property type="match status" value="1"/>
</dbReference>
<evidence type="ECO:0000313" key="14">
    <source>
        <dbReference type="Proteomes" id="UP000079169"/>
    </source>
</evidence>
<comment type="similarity">
    <text evidence="3 9">Belongs to the acyl-CoA dehydrogenase family.</text>
</comment>
<dbReference type="InterPro" id="IPR009100">
    <property type="entry name" value="AcylCoA_DH/oxidase_NM_dom_sf"/>
</dbReference>
<evidence type="ECO:0000256" key="5">
    <source>
        <dbReference type="ARBA" id="ARBA00022827"/>
    </source>
</evidence>
<reference evidence="15" key="1">
    <citation type="submission" date="2025-08" db="UniProtKB">
        <authorList>
            <consortium name="RefSeq"/>
        </authorList>
    </citation>
    <scope>IDENTIFICATION</scope>
</reference>
<dbReference type="Proteomes" id="UP000079169">
    <property type="component" value="Unplaced"/>
</dbReference>
<dbReference type="GO" id="GO:0003995">
    <property type="term" value="F:acyl-CoA dehydrogenase activity"/>
    <property type="evidence" value="ECO:0007669"/>
    <property type="project" value="TreeGrafter"/>
</dbReference>
<dbReference type="OMA" id="IYAMWAS"/>
<dbReference type="Pfam" id="PF00441">
    <property type="entry name" value="Acyl-CoA_dh_1"/>
    <property type="match status" value="1"/>
</dbReference>
<evidence type="ECO:0000259" key="12">
    <source>
        <dbReference type="Pfam" id="PF02771"/>
    </source>
</evidence>
<dbReference type="PANTHER" id="PTHR43884">
    <property type="entry name" value="ACYL-COA DEHYDROGENASE"/>
    <property type="match status" value="1"/>
</dbReference>
<protein>
    <submittedName>
        <fullName evidence="15">Acyl-CoA dehydrogenase family member 9, mitochondrial</fullName>
    </submittedName>
</protein>
<dbReference type="Pfam" id="PF21343">
    <property type="entry name" value="ACAD9-ACADV_C"/>
    <property type="match status" value="1"/>
</dbReference>
<dbReference type="InterPro" id="IPR049448">
    <property type="entry name" value="ACAD9/ACADV-like_C"/>
</dbReference>
<dbReference type="AlphaFoldDB" id="A0A1S3DQR8"/>
<dbReference type="Gene3D" id="1.10.540.10">
    <property type="entry name" value="Acyl-CoA dehydrogenase/oxidase, N-terminal domain"/>
    <property type="match status" value="1"/>
</dbReference>
<keyword evidence="5 9" id="KW-0274">FAD</keyword>
<dbReference type="InterPro" id="IPR013786">
    <property type="entry name" value="AcylCoA_DH/ox_N"/>
</dbReference>
<dbReference type="InterPro" id="IPR036250">
    <property type="entry name" value="AcylCo_DH-like_C"/>
</dbReference>
<organism evidence="14 15">
    <name type="scientific">Diaphorina citri</name>
    <name type="common">Asian citrus psyllid</name>
    <dbReference type="NCBI Taxonomy" id="121845"/>
    <lineage>
        <taxon>Eukaryota</taxon>
        <taxon>Metazoa</taxon>
        <taxon>Ecdysozoa</taxon>
        <taxon>Arthropoda</taxon>
        <taxon>Hexapoda</taxon>
        <taxon>Insecta</taxon>
        <taxon>Pterygota</taxon>
        <taxon>Neoptera</taxon>
        <taxon>Paraneoptera</taxon>
        <taxon>Hemiptera</taxon>
        <taxon>Sternorrhyncha</taxon>
        <taxon>Psylloidea</taxon>
        <taxon>Psyllidae</taxon>
        <taxon>Diaphorininae</taxon>
        <taxon>Diaphorina</taxon>
    </lineage>
</organism>
<dbReference type="InterPro" id="IPR006091">
    <property type="entry name" value="Acyl-CoA_Oxase/DH_mid-dom"/>
</dbReference>
<feature type="domain" description="ACAD9/ACADV-like C-terminal" evidence="13">
    <location>
        <begin position="427"/>
        <end position="545"/>
    </location>
</feature>
<evidence type="ECO:0000256" key="6">
    <source>
        <dbReference type="ARBA" id="ARBA00022946"/>
    </source>
</evidence>
<evidence type="ECO:0000259" key="11">
    <source>
        <dbReference type="Pfam" id="PF02770"/>
    </source>
</evidence>
<name>A0A1S3DQR8_DIACI</name>
<feature type="domain" description="Acyl-CoA oxidase/dehydrogenase middle" evidence="11">
    <location>
        <begin position="127"/>
        <end position="199"/>
    </location>
</feature>
<evidence type="ECO:0000256" key="9">
    <source>
        <dbReference type="RuleBase" id="RU362125"/>
    </source>
</evidence>
<evidence type="ECO:0000256" key="7">
    <source>
        <dbReference type="ARBA" id="ARBA00023002"/>
    </source>
</evidence>
<dbReference type="GO" id="GO:0006631">
    <property type="term" value="P:fatty acid metabolic process"/>
    <property type="evidence" value="ECO:0007669"/>
    <property type="project" value="UniProtKB-ARBA"/>
</dbReference>
<dbReference type="Pfam" id="PF02770">
    <property type="entry name" value="Acyl-CoA_dh_M"/>
    <property type="match status" value="1"/>
</dbReference>
<gene>
    <name evidence="15" type="primary">LOC103522710</name>
</gene>
<feature type="domain" description="Acyl-CoA dehydrogenase/oxidase C-terminal" evidence="10">
    <location>
        <begin position="224"/>
        <end position="344"/>
    </location>
</feature>
<evidence type="ECO:0000256" key="1">
    <source>
        <dbReference type="ARBA" id="ARBA00001974"/>
    </source>
</evidence>
<dbReference type="InterPro" id="IPR037069">
    <property type="entry name" value="AcylCoA_DH/ox_N_sf"/>
</dbReference>
<evidence type="ECO:0000256" key="4">
    <source>
        <dbReference type="ARBA" id="ARBA00022630"/>
    </source>
</evidence>
<comment type="subcellular location">
    <subcellularLocation>
        <location evidence="2">Mitochondrion</location>
    </subcellularLocation>
</comment>
<dbReference type="Gene3D" id="2.40.110.10">
    <property type="entry name" value="Butyryl-CoA Dehydrogenase, subunit A, domain 2"/>
    <property type="match status" value="1"/>
</dbReference>
<keyword evidence="14" id="KW-1185">Reference proteome</keyword>
<dbReference type="SUPFAM" id="SSF56645">
    <property type="entry name" value="Acyl-CoA dehydrogenase NM domain-like"/>
    <property type="match status" value="1"/>
</dbReference>
<sequence>MEMLVYPEILDLERLKNIDQMSDILNRFWMEEVIPDSKYFSNGPSAKFLSKMSSLGLTKQKVPYAYNGLELTATESAKILETLGKNTIPINYLSSQNIVQEIVSSGREIIKDKYFDHIVKDGWNGSVCLSESHAEFDVRLCETNVTWSDLTKQYVLNGQKIWVANADIADFFIVFAKHNGQGAFLVDKTKPGITINKHLENDYFIVDFKDTPLEDSDILAERGSGFEVASKIQSLSMFYYSSGIVGLLKDMFDHTTQFLMYRPFLQKYCADFDTTQITLAKLSSDIYALESMIYFTANLIDGYEKQDCEVEMAVLKLFASQVSHNVATNCIDLLGPHVTMHSYQYPFLETFNTIKRLSHLNVSDDLMKLFVAIKCIEHNKSNLTDYIRKIRNPYLYVNDAFKHQMYLMRNDNDNPKLDLNISYNLHPSLKYCADALEYCVKRLEFANIKLLERYGAETYDHHYSLLRVTNIITEIYAMTSTLARASRSYCTGIQNCDFEIRSAEMFCQEAHKNVKQNISEIVSGPYVEVDVVGKMLAKKILDVKGYYAQHPLARNIV</sequence>
<dbReference type="RefSeq" id="XP_008486027.1">
    <property type="nucleotide sequence ID" value="XM_008487805.3"/>
</dbReference>
<proteinExistence type="inferred from homology"/>
<dbReference type="InterPro" id="IPR046373">
    <property type="entry name" value="Acyl-CoA_Oxase/DH_mid-dom_sf"/>
</dbReference>
<comment type="cofactor">
    <cofactor evidence="1 9">
        <name>FAD</name>
        <dbReference type="ChEBI" id="CHEBI:57692"/>
    </cofactor>
</comment>
<keyword evidence="6" id="KW-0809">Transit peptide</keyword>
<keyword evidence="4 9" id="KW-0285">Flavoprotein</keyword>
<evidence type="ECO:0000256" key="2">
    <source>
        <dbReference type="ARBA" id="ARBA00004173"/>
    </source>
</evidence>
<evidence type="ECO:0000259" key="13">
    <source>
        <dbReference type="Pfam" id="PF21343"/>
    </source>
</evidence>
<dbReference type="GO" id="GO:0050660">
    <property type="term" value="F:flavin adenine dinucleotide binding"/>
    <property type="evidence" value="ECO:0007669"/>
    <property type="project" value="InterPro"/>
</dbReference>
<evidence type="ECO:0000313" key="15">
    <source>
        <dbReference type="RefSeq" id="XP_008486027.1"/>
    </source>
</evidence>
<accession>A0A1S3DQR8</accession>
<keyword evidence="7 9" id="KW-0560">Oxidoreductase</keyword>
<dbReference type="GO" id="GO:0005739">
    <property type="term" value="C:mitochondrion"/>
    <property type="evidence" value="ECO:0007669"/>
    <property type="project" value="UniProtKB-SubCell"/>
</dbReference>
<dbReference type="PANTHER" id="PTHR43884:SF9">
    <property type="entry name" value="COMPLEX I ASSEMBLY FACTOR ACAD9, MITOCHONDRIAL"/>
    <property type="match status" value="1"/>
</dbReference>
<dbReference type="GeneID" id="103522710"/>
<dbReference type="Pfam" id="PF02771">
    <property type="entry name" value="Acyl-CoA_dh_N"/>
    <property type="match status" value="1"/>
</dbReference>
<evidence type="ECO:0000256" key="3">
    <source>
        <dbReference type="ARBA" id="ARBA00009347"/>
    </source>
</evidence>
<evidence type="ECO:0000259" key="10">
    <source>
        <dbReference type="Pfam" id="PF00441"/>
    </source>
</evidence>
<dbReference type="KEGG" id="dci:103522710"/>
<evidence type="ECO:0000256" key="8">
    <source>
        <dbReference type="ARBA" id="ARBA00023128"/>
    </source>
</evidence>
<feature type="domain" description="Acyl-CoA dehydrogenase/oxidase N-terminal" evidence="12">
    <location>
        <begin position="21"/>
        <end position="119"/>
    </location>
</feature>
<keyword evidence="8" id="KW-0496">Mitochondrion</keyword>